<evidence type="ECO:0000313" key="3">
    <source>
        <dbReference type="Proteomes" id="UP000076021"/>
    </source>
</evidence>
<dbReference type="Proteomes" id="UP000076021">
    <property type="component" value="Chromosome"/>
</dbReference>
<reference evidence="3" key="2">
    <citation type="submission" date="2016-03" db="EMBL/GenBank/DDBJ databases">
        <authorList>
            <person name="Ploux O."/>
        </authorList>
    </citation>
    <scope>NUCLEOTIDE SEQUENCE [LARGE SCALE GENOMIC DNA]</scope>
    <source>
        <strain evidence="3">PP9</strain>
    </source>
</reference>
<dbReference type="STRING" id="241244.ATY39_13990"/>
<sequence length="304" mass="35284">MIDLDKYAKLLAEWSDKVTKKYENELNSMYSELIKAALSLLGSIFNSYEKDGKLTYTEMMKYKRLDSFHRQMNLLINTMSKKQRDSLLDLLDEHYEYSWDWMAWAIENEADIRLKNMKTKVEQVEKAMQNPISGLTLDETLEKNRREIIIKVKREVTQSLVQGSTYKQTASRLTKAFEGDYVKSVRVARTETHRVREQASLGSAQEANSQGIVMMKRWMNMKDERVRRTPKANHVSLGGQSVPVDEPFDLGGEEKGQAPGMTGYAHHDINCRCLTGYNIERIEKQSQKDVAKRTFEEYRKAISK</sequence>
<dbReference type="RefSeq" id="WP_066790782.1">
    <property type="nucleotide sequence ID" value="NZ_CP014806.1"/>
</dbReference>
<proteinExistence type="predicted"/>
<protein>
    <recommendedName>
        <fullName evidence="1">Phage head morphogenesis domain-containing protein</fullName>
    </recommendedName>
</protein>
<organism evidence="2 3">
    <name type="scientific">Rummeliibacillus stabekisii</name>
    <dbReference type="NCBI Taxonomy" id="241244"/>
    <lineage>
        <taxon>Bacteria</taxon>
        <taxon>Bacillati</taxon>
        <taxon>Bacillota</taxon>
        <taxon>Bacilli</taxon>
        <taxon>Bacillales</taxon>
        <taxon>Caryophanaceae</taxon>
        <taxon>Rummeliibacillus</taxon>
    </lineage>
</organism>
<dbReference type="KEGG" id="rst:ATY39_13990"/>
<accession>A0A143HFC5</accession>
<dbReference type="InterPro" id="IPR006528">
    <property type="entry name" value="Phage_head_morphogenesis_dom"/>
</dbReference>
<dbReference type="OrthoDB" id="9151105at2"/>
<evidence type="ECO:0000259" key="1">
    <source>
        <dbReference type="Pfam" id="PF04233"/>
    </source>
</evidence>
<reference evidence="2 3" key="1">
    <citation type="journal article" date="2016" name="Genome Announc.">
        <title>Whole-Genome Sequence of Rummeliibacillus stabekisii Strain PP9 Isolated from Antarctic Soil.</title>
        <authorList>
            <person name="da Mota F.F."/>
            <person name="Vollu R.E."/>
            <person name="Jurelevicius D."/>
            <person name="Seldin L."/>
        </authorList>
    </citation>
    <scope>NUCLEOTIDE SEQUENCE [LARGE SCALE GENOMIC DNA]</scope>
    <source>
        <strain evidence="2 3">PP9</strain>
    </source>
</reference>
<dbReference type="AlphaFoldDB" id="A0A143HFC5"/>
<evidence type="ECO:0000313" key="2">
    <source>
        <dbReference type="EMBL" id="AMX00425.1"/>
    </source>
</evidence>
<dbReference type="Pfam" id="PF04233">
    <property type="entry name" value="Phage_Mu_F"/>
    <property type="match status" value="1"/>
</dbReference>
<dbReference type="EMBL" id="CP014806">
    <property type="protein sequence ID" value="AMX00425.1"/>
    <property type="molecule type" value="Genomic_DNA"/>
</dbReference>
<gene>
    <name evidence="2" type="ORF">ATY39_13990</name>
</gene>
<feature type="domain" description="Phage head morphogenesis" evidence="1">
    <location>
        <begin position="151"/>
        <end position="274"/>
    </location>
</feature>
<keyword evidence="3" id="KW-1185">Reference proteome</keyword>
<name>A0A143HFC5_9BACL</name>